<dbReference type="AlphaFoldDB" id="E6PWI8"/>
<dbReference type="CDD" id="cd04301">
    <property type="entry name" value="NAT_SF"/>
    <property type="match status" value="1"/>
</dbReference>
<dbReference type="Gene3D" id="3.40.630.30">
    <property type="match status" value="1"/>
</dbReference>
<keyword evidence="2" id="KW-0808">Transferase</keyword>
<protein>
    <submittedName>
        <fullName evidence="2">Putative Ribosomal-protein-alanine acetyltransferase RimI</fullName>
        <ecNumber evidence="2">2.3.1.128</ecNumber>
    </submittedName>
</protein>
<dbReference type="PROSITE" id="PS51186">
    <property type="entry name" value="GNAT"/>
    <property type="match status" value="1"/>
</dbReference>
<organism evidence="2">
    <name type="scientific">mine drainage metagenome</name>
    <dbReference type="NCBI Taxonomy" id="410659"/>
    <lineage>
        <taxon>unclassified sequences</taxon>
        <taxon>metagenomes</taxon>
        <taxon>ecological metagenomes</taxon>
    </lineage>
</organism>
<dbReference type="Pfam" id="PF00583">
    <property type="entry name" value="Acetyltransf_1"/>
    <property type="match status" value="1"/>
</dbReference>
<name>E6PWI8_9ZZZZ</name>
<gene>
    <name evidence="2" type="ORF">CARN2_1730</name>
</gene>
<sequence length="172" mass="19443">MSAQFNAPQPEAELRAMTEMDLHAVMSIERRAYEFPWSRGNFADSLNPRYVVQVLARPDGVVLGYFVAMPGVEEMHLLNLTVDPALHGLGLGRHLLDAVLVAAAMQGALLLWLEVRPSNHRAIRLYERYGFHAVAKRRNYYPALDVYGQPCKEDALVMSAQVDVLRRRRDLA</sequence>
<evidence type="ECO:0000259" key="1">
    <source>
        <dbReference type="PROSITE" id="PS51186"/>
    </source>
</evidence>
<dbReference type="InterPro" id="IPR000182">
    <property type="entry name" value="GNAT_dom"/>
</dbReference>
<proteinExistence type="inferred from homology"/>
<dbReference type="HAMAP" id="MF_02210">
    <property type="entry name" value="RimI"/>
    <property type="match status" value="1"/>
</dbReference>
<dbReference type="GO" id="GO:0008999">
    <property type="term" value="F:protein-N-terminal-alanine acetyltransferase activity"/>
    <property type="evidence" value="ECO:0007669"/>
    <property type="project" value="TreeGrafter"/>
</dbReference>
<evidence type="ECO:0000313" key="2">
    <source>
        <dbReference type="EMBL" id="CBH99295.1"/>
    </source>
</evidence>
<dbReference type="EC" id="2.3.1.128" evidence="2"/>
<dbReference type="NCBIfam" id="TIGR01575">
    <property type="entry name" value="rimI"/>
    <property type="match status" value="1"/>
</dbReference>
<reference evidence="2" key="1">
    <citation type="submission" date="2009-10" db="EMBL/GenBank/DDBJ databases">
        <title>Diversity of trophic interactions inside an arsenic-rich microbial ecosystem.</title>
        <authorList>
            <person name="Bertin P.N."/>
            <person name="Heinrich-Salmeron A."/>
            <person name="Pelletier E."/>
            <person name="Goulhen-Chollet F."/>
            <person name="Arsene-Ploetze F."/>
            <person name="Gallien S."/>
            <person name="Calteau A."/>
            <person name="Vallenet D."/>
            <person name="Casiot C."/>
            <person name="Chane-Woon-Ming B."/>
            <person name="Giloteaux L."/>
            <person name="Barakat M."/>
            <person name="Bonnefoy V."/>
            <person name="Bruneel O."/>
            <person name="Chandler M."/>
            <person name="Cleiss J."/>
            <person name="Duran R."/>
            <person name="Elbaz-Poulichet F."/>
            <person name="Fonknechten N."/>
            <person name="Lauga B."/>
            <person name="Mornico D."/>
            <person name="Ortet P."/>
            <person name="Schaeffer C."/>
            <person name="Siguier P."/>
            <person name="Alexander Thil Smith A."/>
            <person name="Van Dorsselaer A."/>
            <person name="Weissenbach J."/>
            <person name="Medigue C."/>
            <person name="Le Paslier D."/>
        </authorList>
    </citation>
    <scope>NUCLEOTIDE SEQUENCE</scope>
</reference>
<dbReference type="InterPro" id="IPR043690">
    <property type="entry name" value="RimI"/>
</dbReference>
<keyword evidence="2" id="KW-0012">Acyltransferase</keyword>
<dbReference type="EMBL" id="CABM01000071">
    <property type="protein sequence ID" value="CBH99295.1"/>
    <property type="molecule type" value="Genomic_DNA"/>
</dbReference>
<feature type="domain" description="N-acetyltransferase" evidence="1">
    <location>
        <begin position="12"/>
        <end position="163"/>
    </location>
</feature>
<comment type="caution">
    <text evidence="2">The sequence shown here is derived from an EMBL/GenBank/DDBJ whole genome shotgun (WGS) entry which is preliminary data.</text>
</comment>
<dbReference type="InterPro" id="IPR050276">
    <property type="entry name" value="MshD_Acetyltransferase"/>
</dbReference>
<accession>E6PWI8</accession>
<dbReference type="PANTHER" id="PTHR43617">
    <property type="entry name" value="L-AMINO ACID N-ACETYLTRANSFERASE"/>
    <property type="match status" value="1"/>
</dbReference>
<dbReference type="SUPFAM" id="SSF55729">
    <property type="entry name" value="Acyl-CoA N-acyltransferases (Nat)"/>
    <property type="match status" value="1"/>
</dbReference>
<dbReference type="InterPro" id="IPR006464">
    <property type="entry name" value="AcTrfase_RimI/Ard1"/>
</dbReference>
<dbReference type="InterPro" id="IPR016181">
    <property type="entry name" value="Acyl_CoA_acyltransferase"/>
</dbReference>
<dbReference type="PANTHER" id="PTHR43617:SF35">
    <property type="entry name" value="[RIBOSOMAL PROTEIN BS18]-ALANINE N-ACETYLTRANSFERASE"/>
    <property type="match status" value="1"/>
</dbReference>